<proteinExistence type="predicted"/>
<dbReference type="AlphaFoldDB" id="A0A914Z5Q1"/>
<evidence type="ECO:0000313" key="1">
    <source>
        <dbReference type="Proteomes" id="UP000887577"/>
    </source>
</evidence>
<protein>
    <submittedName>
        <fullName evidence="2">Uncharacterized protein</fullName>
    </submittedName>
</protein>
<organism evidence="1 2">
    <name type="scientific">Panagrolaimus superbus</name>
    <dbReference type="NCBI Taxonomy" id="310955"/>
    <lineage>
        <taxon>Eukaryota</taxon>
        <taxon>Metazoa</taxon>
        <taxon>Ecdysozoa</taxon>
        <taxon>Nematoda</taxon>
        <taxon>Chromadorea</taxon>
        <taxon>Rhabditida</taxon>
        <taxon>Tylenchina</taxon>
        <taxon>Panagrolaimomorpha</taxon>
        <taxon>Panagrolaimoidea</taxon>
        <taxon>Panagrolaimidae</taxon>
        <taxon>Panagrolaimus</taxon>
    </lineage>
</organism>
<reference evidence="2" key="1">
    <citation type="submission" date="2022-11" db="UniProtKB">
        <authorList>
            <consortium name="WormBaseParasite"/>
        </authorList>
    </citation>
    <scope>IDENTIFICATION</scope>
</reference>
<accession>A0A914Z5Q1</accession>
<keyword evidence="1" id="KW-1185">Reference proteome</keyword>
<dbReference type="WBParaSite" id="PSU_v2.g7231.t1">
    <property type="protein sequence ID" value="PSU_v2.g7231.t1"/>
    <property type="gene ID" value="PSU_v2.g7231"/>
</dbReference>
<name>A0A914Z5Q1_9BILA</name>
<dbReference type="Proteomes" id="UP000887577">
    <property type="component" value="Unplaced"/>
</dbReference>
<sequence length="84" mass="9801">MTLNKLKLQSPKRGEDEELHSYYRFIYDAKKKIYACSRCHNFGKSTEAVIKTENDQEIVKADSIHSCEPLPYIEKVKKPDFFAS</sequence>
<evidence type="ECO:0000313" key="2">
    <source>
        <dbReference type="WBParaSite" id="PSU_v2.g7231.t1"/>
    </source>
</evidence>